<dbReference type="CDD" id="cd00091">
    <property type="entry name" value="NUC"/>
    <property type="match status" value="1"/>
</dbReference>
<keyword evidence="4 9" id="KW-0479">Metal-binding</keyword>
<dbReference type="PROSITE" id="PS51257">
    <property type="entry name" value="PROKAR_LIPOPROTEIN"/>
    <property type="match status" value="1"/>
</dbReference>
<name>A0A5B7ZWT5_9BACT</name>
<dbReference type="InterPro" id="IPR020821">
    <property type="entry name" value="ENPP1-3/EXOG-like_nuc-like"/>
</dbReference>
<keyword evidence="15" id="KW-1185">Reference proteome</keyword>
<dbReference type="SMART" id="SM00892">
    <property type="entry name" value="Endonuclease_NS"/>
    <property type="match status" value="1"/>
</dbReference>
<dbReference type="GO" id="GO:0046872">
    <property type="term" value="F:metal ion binding"/>
    <property type="evidence" value="ECO:0007669"/>
    <property type="project" value="UniProtKB-KW"/>
</dbReference>
<sequence>MTKKTLSRFLTGLILSVLAVSCSHDELVAPSSVLKGAAQSADATASRDSNLALGNPSGAVADPYYYWNYLVVKPQYTMSYHRDRGTPNWVSWHLSSAWLGSTPRQDNFAADNTLPTGWYRVQATSYSGSGFDRGHQCPSADRTGSVADNSATFLMSNMVPQAPRNNQQTWAGLENYCRTLVDAGNELYLICGSYGKGGTGSAGPLSTLDNGHVTVPNRLWKVIVVLPNGTDDASRVTTSTRVIAINTPNDNSLLTTWGSYRTTVDAIEQATGYDLLSAVSASVQSVVEARTDNGPTQ</sequence>
<organism evidence="14 15">
    <name type="scientific">Hymenobacter jejuensis</name>
    <dbReference type="NCBI Taxonomy" id="2502781"/>
    <lineage>
        <taxon>Bacteria</taxon>
        <taxon>Pseudomonadati</taxon>
        <taxon>Bacteroidota</taxon>
        <taxon>Cytophagia</taxon>
        <taxon>Cytophagales</taxon>
        <taxon>Hymenobacteraceae</taxon>
        <taxon>Hymenobacter</taxon>
    </lineage>
</organism>
<feature type="chain" id="PRO_5022713994" description="Endonuclease" evidence="11">
    <location>
        <begin position="20"/>
        <end position="297"/>
    </location>
</feature>
<evidence type="ECO:0000313" key="15">
    <source>
        <dbReference type="Proteomes" id="UP000305398"/>
    </source>
</evidence>
<evidence type="ECO:0000259" key="12">
    <source>
        <dbReference type="SMART" id="SM00477"/>
    </source>
</evidence>
<dbReference type="OrthoDB" id="9811262at2"/>
<evidence type="ECO:0000256" key="7">
    <source>
        <dbReference type="ARBA" id="ARBA00022842"/>
    </source>
</evidence>
<proteinExistence type="inferred from homology"/>
<dbReference type="InterPro" id="IPR040255">
    <property type="entry name" value="Non-specific_endonuclease"/>
</dbReference>
<dbReference type="PROSITE" id="PS01070">
    <property type="entry name" value="NUCLEASE_NON_SPEC"/>
    <property type="match status" value="1"/>
</dbReference>
<dbReference type="Proteomes" id="UP000305398">
    <property type="component" value="Chromosome"/>
</dbReference>
<dbReference type="InterPro" id="IPR001604">
    <property type="entry name" value="Endo_G_ENPP1-like_dom"/>
</dbReference>
<feature type="domain" description="DNA/RNA non-specific endonuclease/pyrophosphatase/phosphodiesterase" evidence="13">
    <location>
        <begin position="72"/>
        <end position="282"/>
    </location>
</feature>
<comment type="similarity">
    <text evidence="2 10">Belongs to the DNA/RNA non-specific endonuclease family.</text>
</comment>
<evidence type="ECO:0000256" key="8">
    <source>
        <dbReference type="PIRSR" id="PIRSR640255-1"/>
    </source>
</evidence>
<dbReference type="SUPFAM" id="SSF54060">
    <property type="entry name" value="His-Me finger endonucleases"/>
    <property type="match status" value="1"/>
</dbReference>
<evidence type="ECO:0000259" key="13">
    <source>
        <dbReference type="SMART" id="SM00892"/>
    </source>
</evidence>
<evidence type="ECO:0000256" key="9">
    <source>
        <dbReference type="PIRSR" id="PIRSR640255-2"/>
    </source>
</evidence>
<dbReference type="EC" id="3.1.30.-" evidence="10"/>
<feature type="signal peptide" evidence="11">
    <location>
        <begin position="1"/>
        <end position="19"/>
    </location>
</feature>
<keyword evidence="5 10" id="KW-0255">Endonuclease</keyword>
<evidence type="ECO:0000256" key="5">
    <source>
        <dbReference type="ARBA" id="ARBA00022759"/>
    </source>
</evidence>
<dbReference type="GO" id="GO:0003676">
    <property type="term" value="F:nucleic acid binding"/>
    <property type="evidence" value="ECO:0007669"/>
    <property type="project" value="InterPro"/>
</dbReference>
<evidence type="ECO:0000256" key="4">
    <source>
        <dbReference type="ARBA" id="ARBA00022723"/>
    </source>
</evidence>
<dbReference type="GO" id="GO:0004519">
    <property type="term" value="F:endonuclease activity"/>
    <property type="evidence" value="ECO:0007669"/>
    <property type="project" value="UniProtKB-UniRule"/>
</dbReference>
<dbReference type="PANTHER" id="PTHR13966:SF5">
    <property type="entry name" value="ENDONUCLEASE G, MITOCHONDRIAL"/>
    <property type="match status" value="1"/>
</dbReference>
<dbReference type="AlphaFoldDB" id="A0A5B7ZWT5"/>
<gene>
    <name evidence="14" type="ORF">FHG12_02130</name>
</gene>
<evidence type="ECO:0000256" key="11">
    <source>
        <dbReference type="SAM" id="SignalP"/>
    </source>
</evidence>
<dbReference type="InterPro" id="IPR044929">
    <property type="entry name" value="DNA/RNA_non-sp_Endonuclease_sf"/>
</dbReference>
<feature type="active site" description="Proton acceptor" evidence="8">
    <location>
        <position position="135"/>
    </location>
</feature>
<evidence type="ECO:0000256" key="10">
    <source>
        <dbReference type="RuleBase" id="RU366055"/>
    </source>
</evidence>
<dbReference type="GO" id="GO:0016787">
    <property type="term" value="F:hydrolase activity"/>
    <property type="evidence" value="ECO:0007669"/>
    <property type="project" value="UniProtKB-KW"/>
</dbReference>
<protein>
    <recommendedName>
        <fullName evidence="10">Endonuclease</fullName>
        <ecNumber evidence="10">3.1.30.-</ecNumber>
    </recommendedName>
</protein>
<dbReference type="KEGG" id="hyj:FHG12_02130"/>
<evidence type="ECO:0000256" key="6">
    <source>
        <dbReference type="ARBA" id="ARBA00022801"/>
    </source>
</evidence>
<dbReference type="Pfam" id="PF01223">
    <property type="entry name" value="Endonuclease_NS"/>
    <property type="match status" value="1"/>
</dbReference>
<reference evidence="14 15" key="1">
    <citation type="submission" date="2019-06" db="EMBL/GenBank/DDBJ databases">
        <authorList>
            <person name="Srinivasan S."/>
        </authorList>
    </citation>
    <scope>NUCLEOTIDE SEQUENCE [LARGE SCALE GENOMIC DNA]</scope>
    <source>
        <strain evidence="14 15">17J68-5</strain>
    </source>
</reference>
<keyword evidence="7" id="KW-0460">Magnesium</keyword>
<keyword evidence="11" id="KW-0732">Signal</keyword>
<feature type="binding site" evidence="9">
    <location>
        <position position="166"/>
    </location>
    <ligand>
        <name>Mg(2+)</name>
        <dbReference type="ChEBI" id="CHEBI:18420"/>
        <note>catalytic</note>
    </ligand>
</feature>
<evidence type="ECO:0000256" key="1">
    <source>
        <dbReference type="ARBA" id="ARBA00001946"/>
    </source>
</evidence>
<keyword evidence="6 10" id="KW-0378">Hydrolase</keyword>
<dbReference type="InterPro" id="IPR044925">
    <property type="entry name" value="His-Me_finger_sf"/>
</dbReference>
<dbReference type="InterPro" id="IPR018524">
    <property type="entry name" value="DNA/RNA_endonuclease_AS"/>
</dbReference>
<dbReference type="SMART" id="SM00477">
    <property type="entry name" value="NUC"/>
    <property type="match status" value="1"/>
</dbReference>
<evidence type="ECO:0000256" key="2">
    <source>
        <dbReference type="ARBA" id="ARBA00010052"/>
    </source>
</evidence>
<accession>A0A5B7ZWT5</accession>
<keyword evidence="3 10" id="KW-0540">Nuclease</keyword>
<evidence type="ECO:0000256" key="3">
    <source>
        <dbReference type="ARBA" id="ARBA00022722"/>
    </source>
</evidence>
<dbReference type="Gene3D" id="3.40.570.10">
    <property type="entry name" value="Extracellular Endonuclease, subunit A"/>
    <property type="match status" value="1"/>
</dbReference>
<evidence type="ECO:0000313" key="14">
    <source>
        <dbReference type="EMBL" id="QDA58973.1"/>
    </source>
</evidence>
<feature type="domain" description="ENPP1-3/EXOG-like endonuclease/phosphodiesterase" evidence="12">
    <location>
        <begin position="73"/>
        <end position="282"/>
    </location>
</feature>
<dbReference type="EMBL" id="CP040896">
    <property type="protein sequence ID" value="QDA58973.1"/>
    <property type="molecule type" value="Genomic_DNA"/>
</dbReference>
<comment type="cofactor">
    <cofactor evidence="1 10">
        <name>Mg(2+)</name>
        <dbReference type="ChEBI" id="CHEBI:18420"/>
    </cofactor>
</comment>
<dbReference type="PANTHER" id="PTHR13966">
    <property type="entry name" value="ENDONUCLEASE RELATED"/>
    <property type="match status" value="1"/>
</dbReference>